<reference evidence="11 12" key="1">
    <citation type="journal article" date="2023" name="Commun. Biol.">
        <title>Reorganization of the ancestral sex-determining regions during the evolution of trioecy in Pleodorina starrii.</title>
        <authorList>
            <person name="Takahashi K."/>
            <person name="Suzuki S."/>
            <person name="Kawai-Toyooka H."/>
            <person name="Yamamoto K."/>
            <person name="Hamaji T."/>
            <person name="Ootsuki R."/>
            <person name="Yamaguchi H."/>
            <person name="Kawachi M."/>
            <person name="Higashiyama T."/>
            <person name="Nozaki H."/>
        </authorList>
    </citation>
    <scope>NUCLEOTIDE SEQUENCE [LARGE SCALE GENOMIC DNA]</scope>
    <source>
        <strain evidence="11 12">NIES-4479</strain>
    </source>
</reference>
<keyword evidence="4" id="KW-0677">Repeat</keyword>
<evidence type="ECO:0000313" key="11">
    <source>
        <dbReference type="EMBL" id="GLC56264.1"/>
    </source>
</evidence>
<dbReference type="SMART" id="SM00248">
    <property type="entry name" value="ANK"/>
    <property type="match status" value="2"/>
</dbReference>
<evidence type="ECO:0000256" key="9">
    <source>
        <dbReference type="SAM" id="Phobius"/>
    </source>
</evidence>
<dbReference type="PROSITE" id="PS50082">
    <property type="entry name" value="WD_REPEATS_2"/>
    <property type="match status" value="2"/>
</dbReference>
<dbReference type="InterPro" id="IPR005821">
    <property type="entry name" value="Ion_trans_dom"/>
</dbReference>
<dbReference type="Pfam" id="PF12796">
    <property type="entry name" value="Ank_2"/>
    <property type="match status" value="1"/>
</dbReference>
<dbReference type="InterPro" id="IPR036322">
    <property type="entry name" value="WD40_repeat_dom_sf"/>
</dbReference>
<dbReference type="SUPFAM" id="SSF50978">
    <property type="entry name" value="WD40 repeat-like"/>
    <property type="match status" value="2"/>
</dbReference>
<dbReference type="Pfam" id="PF00400">
    <property type="entry name" value="WD40"/>
    <property type="match status" value="2"/>
</dbReference>
<dbReference type="GO" id="GO:0005216">
    <property type="term" value="F:monoatomic ion channel activity"/>
    <property type="evidence" value="ECO:0007669"/>
    <property type="project" value="InterPro"/>
</dbReference>
<dbReference type="InterPro" id="IPR001680">
    <property type="entry name" value="WD40_rpt"/>
</dbReference>
<dbReference type="PROSITE" id="PS00678">
    <property type="entry name" value="WD_REPEATS_1"/>
    <property type="match status" value="1"/>
</dbReference>
<dbReference type="InterPro" id="IPR020472">
    <property type="entry name" value="WD40_PAC1"/>
</dbReference>
<dbReference type="SUPFAM" id="SSF81324">
    <property type="entry name" value="Voltage-gated potassium channels"/>
    <property type="match status" value="1"/>
</dbReference>
<keyword evidence="6 9" id="KW-0472">Membrane</keyword>
<feature type="transmembrane region" description="Helical" evidence="9">
    <location>
        <begin position="946"/>
        <end position="963"/>
    </location>
</feature>
<feature type="transmembrane region" description="Helical" evidence="9">
    <location>
        <begin position="879"/>
        <end position="898"/>
    </location>
</feature>
<gene>
    <name evidence="11" type="primary">PLEST008882</name>
    <name evidence="11" type="ORF">PLESTB_001085900</name>
</gene>
<dbReference type="PANTHER" id="PTHR19848">
    <property type="entry name" value="WD40 REPEAT PROTEIN"/>
    <property type="match status" value="1"/>
</dbReference>
<dbReference type="InterPro" id="IPR002110">
    <property type="entry name" value="Ankyrin_rpt"/>
</dbReference>
<sequence length="1224" mass="136297">MSVFLNGSRIMTTSKDATVRIWDTGNMTLVRTFGDHHCEVYGSAVSVDGSWAITLGQLGPESSSVLIWHPNSGKVLHNPKDHSGRLDVCAISGPGGLAAVTGVKGILFVWDTWSGEQRYRTEFHGPRSCCRFSPCGLFILVGGHELGELVLLESRYGQELVRMHTSMEPGTLNTLTDCFFLSETPPRVPFTGGNSGGNGSSAVGGGAAYANPRGSATGGCGGPHEGFRLRYYCIDPWEKKASELRNPRAMSSADRASFPTRFACVCTDGSIRVFNLKVDSFYDAIWRDERLEGVKDVDMSRDGTLMFVIYRAGSRQEGLHLYDFLTGEPVWDYPNAHEGTYGLYLVASGDSGLVADGGGTGETRPLRGKLVTTGGDRKVRVFDLAKRQLTRTIVTAQDIYDNVHKAGVYGAWFTPDGRRCVSVSRDKTAALFDLASGDVLRRFVGHEDSVRCAALSPDEEVLATGSHDKTVRIWDVGTGNVLHVIGDHRDTVFSITFAHSNWIVTSTRYGVIMGFHLKSGTPVLLQGPTLRYDEFQLSALKPMPLSAVVAGPTFPPLLAIWVDGRVAELRLSVRQPMPKQVLDRVRWGMWDLDHVKKLADTFPGLAVVPSGLHGNTLLHEAVVFDKVDCLRVLLSHCAAVSSAPLPANDKGKTPLDLAPCLRSLQCVELLLADEVKRPPHLRLAAMKAWSGLAAHTPAVLVKFLNAVGIEEPTDAEVMTVPVREGIHLITHGSQEFNIDEGLWELALWQREGYRRPLASCWRWCRSWVTAVPYVRSLTVQAVPGVCGLPYVALRTRSMADSFLGALVRNNVRDAFSTDIVVAVVTYKWNAYAGSRVRNQCWLYAVFMVLYIVTTTLGLSWNAHVDREAMYGNMAQRGRAVARIVCEAALLLINAWYLVEEVRELMRHGRQYFTGHNSSWNWVELLSCIMVNLVVLLQVLELEEARWVMSCCTILLGIRLLRVLSDYHSHHHQPALLPAVVLLTYALAFRQITVYYEQLVDNGGISGEFTHNFDTFPDSLLSVYYFMTVGGFTTDLGGKARYVWYLHVSLSPLPAPFTFVVSIILLNLLIAIMSDTYADVKKDAESEWMMLKARQVVEIDSNMHGWFMNRDRFNPRWVHVLNLKRTSSPKHGSLLDTKRGSGLRKALDTDLKELKQELKSHIETLLLTQPLNTDFRELKRELESQMETLLLAQPLKTDLNELKQELKQELKSQIETLQRDMARRA</sequence>
<keyword evidence="2 7" id="KW-0853">WD repeat</keyword>
<evidence type="ECO:0000256" key="8">
    <source>
        <dbReference type="SAM" id="Coils"/>
    </source>
</evidence>
<dbReference type="EMBL" id="BRXU01000015">
    <property type="protein sequence ID" value="GLC56264.1"/>
    <property type="molecule type" value="Genomic_DNA"/>
</dbReference>
<feature type="transmembrane region" description="Helical" evidence="9">
    <location>
        <begin position="1052"/>
        <end position="1071"/>
    </location>
</feature>
<comment type="caution">
    <text evidence="11">The sequence shown here is derived from an EMBL/GenBank/DDBJ whole genome shotgun (WGS) entry which is preliminary data.</text>
</comment>
<dbReference type="SUPFAM" id="SSF48403">
    <property type="entry name" value="Ankyrin repeat"/>
    <property type="match status" value="1"/>
</dbReference>
<evidence type="ECO:0000256" key="5">
    <source>
        <dbReference type="ARBA" id="ARBA00022989"/>
    </source>
</evidence>
<dbReference type="AlphaFoldDB" id="A0A9W6F4T0"/>
<dbReference type="Gene3D" id="2.130.10.10">
    <property type="entry name" value="YVTN repeat-like/Quinoprotein amine dehydrogenase"/>
    <property type="match status" value="3"/>
</dbReference>
<dbReference type="Gene3D" id="1.10.287.70">
    <property type="match status" value="1"/>
</dbReference>
<feature type="transmembrane region" description="Helical" evidence="9">
    <location>
        <begin position="975"/>
        <end position="995"/>
    </location>
</feature>
<name>A0A9W6F4T0_9CHLO</name>
<dbReference type="PRINTS" id="PR00320">
    <property type="entry name" value="GPROTEINBRPT"/>
</dbReference>
<organism evidence="11 12">
    <name type="scientific">Pleodorina starrii</name>
    <dbReference type="NCBI Taxonomy" id="330485"/>
    <lineage>
        <taxon>Eukaryota</taxon>
        <taxon>Viridiplantae</taxon>
        <taxon>Chlorophyta</taxon>
        <taxon>core chlorophytes</taxon>
        <taxon>Chlorophyceae</taxon>
        <taxon>CS clade</taxon>
        <taxon>Chlamydomonadales</taxon>
        <taxon>Volvocaceae</taxon>
        <taxon>Pleodorina</taxon>
    </lineage>
</organism>
<dbReference type="SMART" id="SM00320">
    <property type="entry name" value="WD40"/>
    <property type="match status" value="7"/>
</dbReference>
<feature type="transmembrane region" description="Helical" evidence="9">
    <location>
        <begin position="841"/>
        <end position="858"/>
    </location>
</feature>
<dbReference type="PROSITE" id="PS50294">
    <property type="entry name" value="WD_REPEATS_REGION"/>
    <property type="match status" value="1"/>
</dbReference>
<evidence type="ECO:0000256" key="1">
    <source>
        <dbReference type="ARBA" id="ARBA00004141"/>
    </source>
</evidence>
<evidence type="ECO:0000256" key="7">
    <source>
        <dbReference type="PROSITE-ProRule" id="PRU00221"/>
    </source>
</evidence>
<feature type="repeat" description="WD" evidence="7">
    <location>
        <begin position="443"/>
        <end position="484"/>
    </location>
</feature>
<feature type="repeat" description="WD" evidence="7">
    <location>
        <begin position="1"/>
        <end position="32"/>
    </location>
</feature>
<comment type="subcellular location">
    <subcellularLocation>
        <location evidence="1">Membrane</location>
        <topology evidence="1">Multi-pass membrane protein</topology>
    </subcellularLocation>
</comment>
<evidence type="ECO:0000256" key="2">
    <source>
        <dbReference type="ARBA" id="ARBA00022574"/>
    </source>
</evidence>
<evidence type="ECO:0000313" key="12">
    <source>
        <dbReference type="Proteomes" id="UP001165080"/>
    </source>
</evidence>
<dbReference type="Gene3D" id="1.25.40.20">
    <property type="entry name" value="Ankyrin repeat-containing domain"/>
    <property type="match status" value="1"/>
</dbReference>
<dbReference type="InterPro" id="IPR019775">
    <property type="entry name" value="WD40_repeat_CS"/>
</dbReference>
<accession>A0A9W6F4T0</accession>
<keyword evidence="8" id="KW-0175">Coiled coil</keyword>
<feature type="transmembrane region" description="Helical" evidence="9">
    <location>
        <begin position="918"/>
        <end position="939"/>
    </location>
</feature>
<feature type="coiled-coil region" evidence="8">
    <location>
        <begin position="1195"/>
        <end position="1222"/>
    </location>
</feature>
<evidence type="ECO:0000256" key="3">
    <source>
        <dbReference type="ARBA" id="ARBA00022692"/>
    </source>
</evidence>
<dbReference type="InterPro" id="IPR015943">
    <property type="entry name" value="WD40/YVTN_repeat-like_dom_sf"/>
</dbReference>
<feature type="domain" description="Ion transport" evidence="10">
    <location>
        <begin position="976"/>
        <end position="1083"/>
    </location>
</feature>
<dbReference type="InterPro" id="IPR036770">
    <property type="entry name" value="Ankyrin_rpt-contain_sf"/>
</dbReference>
<keyword evidence="3 9" id="KW-0812">Transmembrane</keyword>
<evidence type="ECO:0000256" key="4">
    <source>
        <dbReference type="ARBA" id="ARBA00022737"/>
    </source>
</evidence>
<dbReference type="Pfam" id="PF00520">
    <property type="entry name" value="Ion_trans"/>
    <property type="match status" value="1"/>
</dbReference>
<keyword evidence="5 9" id="KW-1133">Transmembrane helix</keyword>
<evidence type="ECO:0000256" key="6">
    <source>
        <dbReference type="ARBA" id="ARBA00023136"/>
    </source>
</evidence>
<dbReference type="Proteomes" id="UP001165080">
    <property type="component" value="Unassembled WGS sequence"/>
</dbReference>
<protein>
    <recommendedName>
        <fullName evidence="10">Ion transport domain-containing protein</fullName>
    </recommendedName>
</protein>
<proteinExistence type="predicted"/>
<dbReference type="PANTHER" id="PTHR19848:SF8">
    <property type="entry name" value="F-BOX AND WD REPEAT DOMAIN CONTAINING 7"/>
    <property type="match status" value="1"/>
</dbReference>
<evidence type="ECO:0000259" key="10">
    <source>
        <dbReference type="Pfam" id="PF00520"/>
    </source>
</evidence>
<dbReference type="GO" id="GO:0016020">
    <property type="term" value="C:membrane"/>
    <property type="evidence" value="ECO:0007669"/>
    <property type="project" value="UniProtKB-SubCell"/>
</dbReference>
<keyword evidence="12" id="KW-1185">Reference proteome</keyword>